<gene>
    <name evidence="2" type="ordered locus">Geob_1580</name>
</gene>
<dbReference type="OrthoDB" id="9812704at2"/>
<keyword evidence="1" id="KW-0732">Signal</keyword>
<protein>
    <submittedName>
        <fullName evidence="2">Lipoprotein, putative</fullName>
    </submittedName>
</protein>
<evidence type="ECO:0000313" key="2">
    <source>
        <dbReference type="EMBL" id="ACM19938.1"/>
    </source>
</evidence>
<feature type="chain" id="PRO_5002886543" evidence="1">
    <location>
        <begin position="18"/>
        <end position="71"/>
    </location>
</feature>
<keyword evidence="3" id="KW-1185">Reference proteome</keyword>
<dbReference type="eggNOG" id="ENOG5033I4X">
    <property type="taxonomic scope" value="Bacteria"/>
</dbReference>
<proteinExistence type="predicted"/>
<dbReference type="PROSITE" id="PS51257">
    <property type="entry name" value="PROKAR_LIPOPROTEIN"/>
    <property type="match status" value="1"/>
</dbReference>
<evidence type="ECO:0000256" key="1">
    <source>
        <dbReference type="SAM" id="SignalP"/>
    </source>
</evidence>
<organism evidence="2 3">
    <name type="scientific">Geotalea daltonii (strain DSM 22248 / JCM 15807 / FRC-32)</name>
    <name type="common">Geobacter daltonii</name>
    <dbReference type="NCBI Taxonomy" id="316067"/>
    <lineage>
        <taxon>Bacteria</taxon>
        <taxon>Pseudomonadati</taxon>
        <taxon>Thermodesulfobacteriota</taxon>
        <taxon>Desulfuromonadia</taxon>
        <taxon>Geobacterales</taxon>
        <taxon>Geobacteraceae</taxon>
        <taxon>Geotalea</taxon>
    </lineage>
</organism>
<dbReference type="AlphaFoldDB" id="B9M5V7"/>
<sequence>MRHLFLVLLLICPLSFAGCSGDNGKQLLETAQFEEKQHNLEHAKQLYGEIVRKYPGTESGRQAEERLKTLK</sequence>
<feature type="signal peptide" evidence="1">
    <location>
        <begin position="1"/>
        <end position="17"/>
    </location>
</feature>
<dbReference type="KEGG" id="geo:Geob_1580"/>
<dbReference type="Proteomes" id="UP000007721">
    <property type="component" value="Chromosome"/>
</dbReference>
<reference evidence="2 3" key="1">
    <citation type="submission" date="2009-01" db="EMBL/GenBank/DDBJ databases">
        <title>Complete sequence of Geobacter sp. FRC-32.</title>
        <authorList>
            <consortium name="US DOE Joint Genome Institute"/>
            <person name="Lucas S."/>
            <person name="Copeland A."/>
            <person name="Lapidus A."/>
            <person name="Glavina del Rio T."/>
            <person name="Dalin E."/>
            <person name="Tice H."/>
            <person name="Bruce D."/>
            <person name="Goodwin L."/>
            <person name="Pitluck S."/>
            <person name="Saunders E."/>
            <person name="Brettin T."/>
            <person name="Detter J.C."/>
            <person name="Han C."/>
            <person name="Larimer F."/>
            <person name="Land M."/>
            <person name="Hauser L."/>
            <person name="Kyrpides N."/>
            <person name="Ovchinnikova G."/>
            <person name="Kostka J."/>
            <person name="Richardson P."/>
        </authorList>
    </citation>
    <scope>NUCLEOTIDE SEQUENCE [LARGE SCALE GENOMIC DNA]</scope>
    <source>
        <strain evidence="3">DSM 22248 / JCM 15807 / FRC-32</strain>
    </source>
</reference>
<dbReference type="HOGENOM" id="CLU_200299_0_0_7"/>
<name>B9M5V7_GEODF</name>
<keyword evidence="2" id="KW-0449">Lipoprotein</keyword>
<dbReference type="RefSeq" id="WP_012646667.1">
    <property type="nucleotide sequence ID" value="NC_011979.1"/>
</dbReference>
<evidence type="ECO:0000313" key="3">
    <source>
        <dbReference type="Proteomes" id="UP000007721"/>
    </source>
</evidence>
<accession>B9M5V7</accession>
<dbReference type="EMBL" id="CP001390">
    <property type="protein sequence ID" value="ACM19938.1"/>
    <property type="molecule type" value="Genomic_DNA"/>
</dbReference>